<feature type="binding site" evidence="9">
    <location>
        <position position="145"/>
    </location>
    <ligand>
        <name>a divalent metal cation</name>
        <dbReference type="ChEBI" id="CHEBI:60240"/>
    </ligand>
</feature>
<evidence type="ECO:0000256" key="9">
    <source>
        <dbReference type="PROSITE-ProRule" id="PRU01319"/>
    </source>
</evidence>
<evidence type="ECO:0000256" key="5">
    <source>
        <dbReference type="ARBA" id="ARBA00022723"/>
    </source>
</evidence>
<dbReference type="CDD" id="cd07181">
    <property type="entry name" value="RNase_HII_eukaryota_like"/>
    <property type="match status" value="1"/>
</dbReference>
<evidence type="ECO:0000256" key="10">
    <source>
        <dbReference type="RuleBase" id="RU003515"/>
    </source>
</evidence>
<keyword evidence="6 9" id="KW-0255">Endonuclease</keyword>
<evidence type="ECO:0000256" key="8">
    <source>
        <dbReference type="ARBA" id="ARBA00024981"/>
    </source>
</evidence>
<dbReference type="InterPro" id="IPR023160">
    <property type="entry name" value="RNase_HII_hlx-loop-hlx_cap_dom"/>
</dbReference>
<dbReference type="PANTHER" id="PTHR10954">
    <property type="entry name" value="RIBONUCLEASE H2 SUBUNIT A"/>
    <property type="match status" value="1"/>
</dbReference>
<dbReference type="AlphaFoldDB" id="A0A443SQJ9"/>
<feature type="domain" description="RNase H type-2" evidence="11">
    <location>
        <begin position="28"/>
        <end position="255"/>
    </location>
</feature>
<dbReference type="STRING" id="299467.A0A443SQJ9"/>
<dbReference type="EC" id="3.1.26.4" evidence="10"/>
<dbReference type="OrthoDB" id="7462577at2759"/>
<evidence type="ECO:0000256" key="3">
    <source>
        <dbReference type="ARBA" id="ARBA00007058"/>
    </source>
</evidence>
<protein>
    <recommendedName>
        <fullName evidence="10">Ribonuclease</fullName>
        <ecNumber evidence="10">3.1.26.4</ecNumber>
    </recommendedName>
</protein>
<dbReference type="Proteomes" id="UP000288716">
    <property type="component" value="Unassembled WGS sequence"/>
</dbReference>
<comment type="cofactor">
    <cofactor evidence="9">
        <name>Mn(2+)</name>
        <dbReference type="ChEBI" id="CHEBI:29035"/>
    </cofactor>
    <cofactor evidence="9">
        <name>Mg(2+)</name>
        <dbReference type="ChEBI" id="CHEBI:18420"/>
    </cofactor>
    <text evidence="9">Manganese or magnesium. Binds 1 divalent metal ion per monomer in the absence of substrate. May bind a second metal ion after substrate binding.</text>
</comment>
<dbReference type="Pfam" id="PF01351">
    <property type="entry name" value="RNase_HII"/>
    <property type="match status" value="1"/>
</dbReference>
<dbReference type="PROSITE" id="PS51975">
    <property type="entry name" value="RNASE_H_2"/>
    <property type="match status" value="1"/>
</dbReference>
<feature type="binding site" evidence="9">
    <location>
        <position position="35"/>
    </location>
    <ligand>
        <name>a divalent metal cation</name>
        <dbReference type="ChEBI" id="CHEBI:60240"/>
    </ligand>
</feature>
<dbReference type="FunFam" id="3.30.420.10:FF:000016">
    <property type="entry name" value="Ribonuclease"/>
    <property type="match status" value="1"/>
</dbReference>
<accession>A0A443SQJ9</accession>
<keyword evidence="4 9" id="KW-0540">Nuclease</keyword>
<dbReference type="Gene3D" id="1.10.10.460">
    <property type="entry name" value="Ribonuclease hii. Domain 2"/>
    <property type="match status" value="1"/>
</dbReference>
<dbReference type="GO" id="GO:0003723">
    <property type="term" value="F:RNA binding"/>
    <property type="evidence" value="ECO:0007669"/>
    <property type="project" value="UniProtKB-UniRule"/>
</dbReference>
<comment type="function">
    <text evidence="10">Endonuclease that specifically degrades the RNA of RNA-DNA hybrids.</text>
</comment>
<dbReference type="GO" id="GO:0004523">
    <property type="term" value="F:RNA-DNA hybrid ribonuclease activity"/>
    <property type="evidence" value="ECO:0007669"/>
    <property type="project" value="UniProtKB-UniRule"/>
</dbReference>
<keyword evidence="5 9" id="KW-0479">Metal-binding</keyword>
<dbReference type="PANTHER" id="PTHR10954:SF7">
    <property type="entry name" value="RIBONUCLEASE H2 SUBUNIT A"/>
    <property type="match status" value="1"/>
</dbReference>
<comment type="cofactor">
    <cofactor evidence="2">
        <name>Mg(2+)</name>
        <dbReference type="ChEBI" id="CHEBI:18420"/>
    </cofactor>
</comment>
<comment type="function">
    <text evidence="8">Catalytic subunit of RNase HII, an endonuclease that specifically degrades the RNA of RNA:DNA hybrids. Participates in DNA replication, possibly by mediating the removal of lagging-strand Okazaki fragment RNA primers during DNA replication. Mediates the excision of single ribonucleotides from DNA:RNA duplexes.</text>
</comment>
<organism evidence="12 13">
    <name type="scientific">Leptotrombidium deliense</name>
    <dbReference type="NCBI Taxonomy" id="299467"/>
    <lineage>
        <taxon>Eukaryota</taxon>
        <taxon>Metazoa</taxon>
        <taxon>Ecdysozoa</taxon>
        <taxon>Arthropoda</taxon>
        <taxon>Chelicerata</taxon>
        <taxon>Arachnida</taxon>
        <taxon>Acari</taxon>
        <taxon>Acariformes</taxon>
        <taxon>Trombidiformes</taxon>
        <taxon>Prostigmata</taxon>
        <taxon>Anystina</taxon>
        <taxon>Parasitengona</taxon>
        <taxon>Trombiculoidea</taxon>
        <taxon>Trombiculidae</taxon>
        <taxon>Leptotrombidium</taxon>
    </lineage>
</organism>
<evidence type="ECO:0000256" key="2">
    <source>
        <dbReference type="ARBA" id="ARBA00001946"/>
    </source>
</evidence>
<dbReference type="Gene3D" id="3.30.420.10">
    <property type="entry name" value="Ribonuclease H-like superfamily/Ribonuclease H"/>
    <property type="match status" value="1"/>
</dbReference>
<reference evidence="12 13" key="1">
    <citation type="journal article" date="2018" name="Gigascience">
        <title>Genomes of trombidid mites reveal novel predicted allergens and laterally-transferred genes associated with secondary metabolism.</title>
        <authorList>
            <person name="Dong X."/>
            <person name="Chaisiri K."/>
            <person name="Xia D."/>
            <person name="Armstrong S.D."/>
            <person name="Fang Y."/>
            <person name="Donnelly M.J."/>
            <person name="Kadowaki T."/>
            <person name="McGarry J.W."/>
            <person name="Darby A.C."/>
            <person name="Makepeace B.L."/>
        </authorList>
    </citation>
    <scope>NUCLEOTIDE SEQUENCE [LARGE SCALE GENOMIC DNA]</scope>
    <source>
        <strain evidence="12">UoL-UT</strain>
    </source>
</reference>
<evidence type="ECO:0000256" key="1">
    <source>
        <dbReference type="ARBA" id="ARBA00000077"/>
    </source>
</evidence>
<dbReference type="GO" id="GO:0032299">
    <property type="term" value="C:ribonuclease H2 complex"/>
    <property type="evidence" value="ECO:0007669"/>
    <property type="project" value="TreeGrafter"/>
</dbReference>
<dbReference type="InterPro" id="IPR004649">
    <property type="entry name" value="RNase_H2_suA"/>
</dbReference>
<comment type="catalytic activity">
    <reaction evidence="1 9 10">
        <text>Endonucleolytic cleavage to 5'-phosphomonoester.</text>
        <dbReference type="EC" id="3.1.26.4"/>
    </reaction>
</comment>
<comment type="caution">
    <text evidence="12">The sequence shown here is derived from an EMBL/GenBank/DDBJ whole genome shotgun (WGS) entry which is preliminary data.</text>
</comment>
<sequence>MDFGVCFKNLNTNSCLRSDVPKLTKKEPCILGIDEAGRGPVLGPMVYSVAYIPASMKGQMKEIGFADSKTLTEEKRTDLFENINSGKISNVQLGWIADVLSPVTISNSMLKRCKYNLNALSHDTAMGLISKVIESGVRVKEVYIDTVGPPEKYKAKVEEKFPQIKVTVAKKADSTYPIVSAASICAKVIRDKIVSEWKFPEGLDHLKTLEYGSGYPSDPTTKEFLKKAFEPVFGFPSFVRFSWSTIKTIMVEKGVECCWEEEEDDNEDVKGNKSILEFFSKNNGDNSDTKKVIKKRKSHRFFTDRCLERVGTFL</sequence>
<evidence type="ECO:0000259" key="11">
    <source>
        <dbReference type="PROSITE" id="PS51975"/>
    </source>
</evidence>
<dbReference type="NCBIfam" id="TIGR00729">
    <property type="entry name" value="ribonuclease HII"/>
    <property type="match status" value="1"/>
</dbReference>
<dbReference type="GO" id="GO:0046872">
    <property type="term" value="F:metal ion binding"/>
    <property type="evidence" value="ECO:0007669"/>
    <property type="project" value="UniProtKB-KW"/>
</dbReference>
<evidence type="ECO:0000313" key="12">
    <source>
        <dbReference type="EMBL" id="RWS29745.1"/>
    </source>
</evidence>
<proteinExistence type="inferred from homology"/>
<dbReference type="GO" id="GO:0043137">
    <property type="term" value="P:DNA replication, removal of RNA primer"/>
    <property type="evidence" value="ECO:0007669"/>
    <property type="project" value="TreeGrafter"/>
</dbReference>
<evidence type="ECO:0000256" key="4">
    <source>
        <dbReference type="ARBA" id="ARBA00022722"/>
    </source>
</evidence>
<keyword evidence="13" id="KW-1185">Reference proteome</keyword>
<keyword evidence="7 9" id="KW-0378">Hydrolase</keyword>
<dbReference type="GO" id="GO:0006298">
    <property type="term" value="P:mismatch repair"/>
    <property type="evidence" value="ECO:0007669"/>
    <property type="project" value="TreeGrafter"/>
</dbReference>
<evidence type="ECO:0000313" key="13">
    <source>
        <dbReference type="Proteomes" id="UP000288716"/>
    </source>
</evidence>
<dbReference type="InterPro" id="IPR012337">
    <property type="entry name" value="RNaseH-like_sf"/>
</dbReference>
<dbReference type="EMBL" id="NCKV01000786">
    <property type="protein sequence ID" value="RWS29745.1"/>
    <property type="molecule type" value="Genomic_DNA"/>
</dbReference>
<dbReference type="FunFam" id="1.10.10.460:FF:000001">
    <property type="entry name" value="Ribonuclease"/>
    <property type="match status" value="1"/>
</dbReference>
<evidence type="ECO:0000256" key="6">
    <source>
        <dbReference type="ARBA" id="ARBA00022759"/>
    </source>
</evidence>
<dbReference type="InterPro" id="IPR024567">
    <property type="entry name" value="RNase_HII/HIII_dom"/>
</dbReference>
<feature type="binding site" evidence="9">
    <location>
        <position position="34"/>
    </location>
    <ligand>
        <name>a divalent metal cation</name>
        <dbReference type="ChEBI" id="CHEBI:60240"/>
    </ligand>
</feature>
<comment type="similarity">
    <text evidence="3">Belongs to the RNase HII family. Eukaryotic subfamily.</text>
</comment>
<dbReference type="SUPFAM" id="SSF53098">
    <property type="entry name" value="Ribonuclease H-like"/>
    <property type="match status" value="1"/>
</dbReference>
<evidence type="ECO:0000256" key="7">
    <source>
        <dbReference type="ARBA" id="ARBA00022801"/>
    </source>
</evidence>
<gene>
    <name evidence="12" type="ORF">B4U80_07182</name>
</gene>
<dbReference type="InterPro" id="IPR036397">
    <property type="entry name" value="RNaseH_sf"/>
</dbReference>
<dbReference type="VEuPathDB" id="VectorBase:LDEU002298"/>
<name>A0A443SQJ9_9ACAR</name>
<dbReference type="InterPro" id="IPR001352">
    <property type="entry name" value="RNase_HII/HIII"/>
</dbReference>